<feature type="transmembrane region" description="Helical" evidence="6">
    <location>
        <begin position="145"/>
        <end position="164"/>
    </location>
</feature>
<dbReference type="Pfam" id="PF00083">
    <property type="entry name" value="Sugar_tr"/>
    <property type="match status" value="1"/>
</dbReference>
<dbReference type="InterPro" id="IPR020846">
    <property type="entry name" value="MFS_dom"/>
</dbReference>
<feature type="transmembrane region" description="Helical" evidence="6">
    <location>
        <begin position="484"/>
        <end position="502"/>
    </location>
</feature>
<feature type="transmembrane region" description="Helical" evidence="6">
    <location>
        <begin position="88"/>
        <end position="109"/>
    </location>
</feature>
<dbReference type="PANTHER" id="PTHR24064">
    <property type="entry name" value="SOLUTE CARRIER FAMILY 22 MEMBER"/>
    <property type="match status" value="1"/>
</dbReference>
<feature type="transmembrane region" description="Helical" evidence="6">
    <location>
        <begin position="116"/>
        <end position="133"/>
    </location>
</feature>
<organism evidence="8 9">
    <name type="scientific">Athelia psychrophila</name>
    <dbReference type="NCBI Taxonomy" id="1759441"/>
    <lineage>
        <taxon>Eukaryota</taxon>
        <taxon>Fungi</taxon>
        <taxon>Dikarya</taxon>
        <taxon>Basidiomycota</taxon>
        <taxon>Agaricomycotina</taxon>
        <taxon>Agaricomycetes</taxon>
        <taxon>Agaricomycetidae</taxon>
        <taxon>Atheliales</taxon>
        <taxon>Atheliaceae</taxon>
        <taxon>Athelia</taxon>
    </lineage>
</organism>
<dbReference type="STRING" id="436010.A0A166SSK9"/>
<feature type="compositionally biased region" description="Polar residues" evidence="5">
    <location>
        <begin position="1"/>
        <end position="10"/>
    </location>
</feature>
<reference evidence="8 9" key="1">
    <citation type="journal article" date="2016" name="Mol. Biol. Evol.">
        <title>Comparative Genomics of Early-Diverging Mushroom-Forming Fungi Provides Insights into the Origins of Lignocellulose Decay Capabilities.</title>
        <authorList>
            <person name="Nagy L.G."/>
            <person name="Riley R."/>
            <person name="Tritt A."/>
            <person name="Adam C."/>
            <person name="Daum C."/>
            <person name="Floudas D."/>
            <person name="Sun H."/>
            <person name="Yadav J.S."/>
            <person name="Pangilinan J."/>
            <person name="Larsson K.H."/>
            <person name="Matsuura K."/>
            <person name="Barry K."/>
            <person name="Labutti K."/>
            <person name="Kuo R."/>
            <person name="Ohm R.A."/>
            <person name="Bhattacharya S.S."/>
            <person name="Shirouzu T."/>
            <person name="Yoshinaga Y."/>
            <person name="Martin F.M."/>
            <person name="Grigoriev I.V."/>
            <person name="Hibbett D.S."/>
        </authorList>
    </citation>
    <scope>NUCLEOTIDE SEQUENCE [LARGE SCALE GENOMIC DNA]</scope>
    <source>
        <strain evidence="8 9">CBS 109695</strain>
    </source>
</reference>
<feature type="transmembrane region" description="Helical" evidence="6">
    <location>
        <begin position="184"/>
        <end position="209"/>
    </location>
</feature>
<dbReference type="AlphaFoldDB" id="A0A166SSK9"/>
<feature type="transmembrane region" description="Helical" evidence="6">
    <location>
        <begin position="357"/>
        <end position="378"/>
    </location>
</feature>
<keyword evidence="9" id="KW-1185">Reference proteome</keyword>
<evidence type="ECO:0000259" key="7">
    <source>
        <dbReference type="PROSITE" id="PS50850"/>
    </source>
</evidence>
<evidence type="ECO:0000256" key="1">
    <source>
        <dbReference type="ARBA" id="ARBA00004141"/>
    </source>
</evidence>
<dbReference type="InterPro" id="IPR005829">
    <property type="entry name" value="Sugar_transporter_CS"/>
</dbReference>
<feature type="region of interest" description="Disordered" evidence="5">
    <location>
        <begin position="1"/>
        <end position="24"/>
    </location>
</feature>
<feature type="transmembrane region" description="Helical" evidence="6">
    <location>
        <begin position="452"/>
        <end position="472"/>
    </location>
</feature>
<dbReference type="CDD" id="cd17364">
    <property type="entry name" value="MFS_PhT"/>
    <property type="match status" value="1"/>
</dbReference>
<feature type="domain" description="Major facilitator superfamily (MFS) profile" evidence="7">
    <location>
        <begin position="47"/>
        <end position="507"/>
    </location>
</feature>
<proteinExistence type="predicted"/>
<dbReference type="OrthoDB" id="433512at2759"/>
<sequence>MTEVQQQPESTGAAPVHAPAKGKSRLEEFEHDDGRPAFILTYTEVKLLGIAGVGFFLDAYDLFIINPVSTMLQYRLYDGKPLPNGLSGFIKAAANIGSVIGQFGFGFAADALGRKAVYGKELMLIIFATIMCISDPTNDLSPDGALIWLGVFRIILGVGVGGDYPMSASITSDRSNLKKRGTMLAYIFSNQGWGSLIGALVTIIVLSIYKHTMDVEGHTSKIDGVWRIVIGLSLIPAFGTLYQRLTLPESTRFIASQKSDEEMEADIKKISDPATKEIGSDSSVDAEVPVEELVKQKAHFGEFIRYFSEWRHAKLLLGTCSCWFFLDIAFYGINLNQNVVLQEIGFAGKTGTPWEKLFKISTGNIIITALGFVPGYYATILTVEKLGRKWIQVQGFLLAALFLAILAGKFDSLSHVGFIICFALLQFFFNFGANATTYMYPAELFPTRFKAFAHGISAACGKAGAIISALAFNSLATKIGTPNVLWIFFGCCIAGAVCTFLLPEVRGRDPDLVLAEEIREGKARL</sequence>
<dbReference type="GO" id="GO:0022857">
    <property type="term" value="F:transmembrane transporter activity"/>
    <property type="evidence" value="ECO:0007669"/>
    <property type="project" value="InterPro"/>
</dbReference>
<dbReference type="PROSITE" id="PS00216">
    <property type="entry name" value="SUGAR_TRANSPORT_1"/>
    <property type="match status" value="1"/>
</dbReference>
<dbReference type="SUPFAM" id="SSF103473">
    <property type="entry name" value="MFS general substrate transporter"/>
    <property type="match status" value="1"/>
</dbReference>
<dbReference type="Proteomes" id="UP000076532">
    <property type="component" value="Unassembled WGS sequence"/>
</dbReference>
<comment type="subcellular location">
    <subcellularLocation>
        <location evidence="1">Membrane</location>
        <topology evidence="1">Multi-pass membrane protein</topology>
    </subcellularLocation>
</comment>
<protein>
    <submittedName>
        <fullName evidence="8">MFS general substrate transporter</fullName>
    </submittedName>
</protein>
<keyword evidence="3 6" id="KW-1133">Transmembrane helix</keyword>
<dbReference type="InterPro" id="IPR005828">
    <property type="entry name" value="MFS_sugar_transport-like"/>
</dbReference>
<dbReference type="Gene3D" id="1.20.1250.20">
    <property type="entry name" value="MFS general substrate transporter like domains"/>
    <property type="match status" value="2"/>
</dbReference>
<evidence type="ECO:0000256" key="5">
    <source>
        <dbReference type="SAM" id="MobiDB-lite"/>
    </source>
</evidence>
<dbReference type="GO" id="GO:0016020">
    <property type="term" value="C:membrane"/>
    <property type="evidence" value="ECO:0007669"/>
    <property type="project" value="UniProtKB-SubCell"/>
</dbReference>
<feature type="transmembrane region" description="Helical" evidence="6">
    <location>
        <begin position="224"/>
        <end position="242"/>
    </location>
</feature>
<evidence type="ECO:0000313" key="9">
    <source>
        <dbReference type="Proteomes" id="UP000076532"/>
    </source>
</evidence>
<dbReference type="PROSITE" id="PS50850">
    <property type="entry name" value="MFS"/>
    <property type="match status" value="1"/>
</dbReference>
<name>A0A166SSK9_9AGAM</name>
<evidence type="ECO:0000256" key="6">
    <source>
        <dbReference type="SAM" id="Phobius"/>
    </source>
</evidence>
<feature type="transmembrane region" description="Helical" evidence="6">
    <location>
        <begin position="390"/>
        <end position="410"/>
    </location>
</feature>
<feature type="transmembrane region" description="Helical" evidence="6">
    <location>
        <begin position="47"/>
        <end position="68"/>
    </location>
</feature>
<evidence type="ECO:0000256" key="4">
    <source>
        <dbReference type="ARBA" id="ARBA00023136"/>
    </source>
</evidence>
<accession>A0A166SSK9</accession>
<evidence type="ECO:0000313" key="8">
    <source>
        <dbReference type="EMBL" id="KZP29777.1"/>
    </source>
</evidence>
<evidence type="ECO:0000256" key="3">
    <source>
        <dbReference type="ARBA" id="ARBA00022989"/>
    </source>
</evidence>
<keyword evidence="2 6" id="KW-0812">Transmembrane</keyword>
<feature type="transmembrane region" description="Helical" evidence="6">
    <location>
        <begin position="416"/>
        <end position="440"/>
    </location>
</feature>
<dbReference type="EMBL" id="KV417497">
    <property type="protein sequence ID" value="KZP29777.1"/>
    <property type="molecule type" value="Genomic_DNA"/>
</dbReference>
<dbReference type="InterPro" id="IPR036259">
    <property type="entry name" value="MFS_trans_sf"/>
</dbReference>
<keyword evidence="4 6" id="KW-0472">Membrane</keyword>
<gene>
    <name evidence="8" type="ORF">FIBSPDRAFT_815879</name>
</gene>
<evidence type="ECO:0000256" key="2">
    <source>
        <dbReference type="ARBA" id="ARBA00022692"/>
    </source>
</evidence>